<dbReference type="Proteomes" id="UP000527860">
    <property type="component" value="Unassembled WGS sequence"/>
</dbReference>
<feature type="region of interest" description="Disordered" evidence="2">
    <location>
        <begin position="246"/>
        <end position="298"/>
    </location>
</feature>
<accession>A0A0C2HKE5</accession>
<dbReference type="InterPro" id="IPR053162">
    <property type="entry name" value="DnaD"/>
</dbReference>
<evidence type="ECO:0000313" key="5">
    <source>
        <dbReference type="EMBL" id="MDB0581364.1"/>
    </source>
</evidence>
<dbReference type="NCBIfam" id="TIGR01446">
    <property type="entry name" value="DnaD_dom"/>
    <property type="match status" value="1"/>
</dbReference>
<reference evidence="5 7" key="4">
    <citation type="submission" date="2022-12" db="EMBL/GenBank/DDBJ databases">
        <title>Genome analysis and biological profiling of marine Salinicoccus roseus MOSEL-ME25.</title>
        <authorList>
            <person name="Mirza F.T."/>
            <person name="Xie Y."/>
            <person name="Shinwari Z.K."/>
        </authorList>
    </citation>
    <scope>NUCLEOTIDE SEQUENCE [LARGE SCALE GENOMIC DNA]</scope>
    <source>
        <strain evidence="5 7">MOSEL-ME25</strain>
    </source>
</reference>
<evidence type="ECO:0000259" key="3">
    <source>
        <dbReference type="Pfam" id="PF07261"/>
    </source>
</evidence>
<evidence type="ECO:0000313" key="6">
    <source>
        <dbReference type="Proteomes" id="UP000031546"/>
    </source>
</evidence>
<dbReference type="PANTHER" id="PTHR37293">
    <property type="entry name" value="PHAGE REPLICATION PROTEIN-RELATED"/>
    <property type="match status" value="1"/>
</dbReference>
<dbReference type="STRING" id="45670.SN16_11175"/>
<feature type="region of interest" description="Disordered" evidence="2">
    <location>
        <begin position="113"/>
        <end position="162"/>
    </location>
</feature>
<organism evidence="4 6">
    <name type="scientific">Salinicoccus roseus</name>
    <dbReference type="NCBI Taxonomy" id="45670"/>
    <lineage>
        <taxon>Bacteria</taxon>
        <taxon>Bacillati</taxon>
        <taxon>Bacillota</taxon>
        <taxon>Bacilli</taxon>
        <taxon>Bacillales</taxon>
        <taxon>Staphylococcaceae</taxon>
        <taxon>Salinicoccus</taxon>
    </lineage>
</organism>
<evidence type="ECO:0000313" key="7">
    <source>
        <dbReference type="Proteomes" id="UP000527860"/>
    </source>
</evidence>
<dbReference type="SUPFAM" id="SSF158499">
    <property type="entry name" value="DnaD domain-like"/>
    <property type="match status" value="1"/>
</dbReference>
<feature type="compositionally biased region" description="Basic and acidic residues" evidence="2">
    <location>
        <begin position="275"/>
        <end position="284"/>
    </location>
</feature>
<comment type="caution">
    <text evidence="4">The sequence shown here is derived from an EMBL/GenBank/DDBJ whole genome shotgun (WGS) entry which is preliminary data.</text>
</comment>
<dbReference type="Proteomes" id="UP000031546">
    <property type="component" value="Unassembled WGS sequence"/>
</dbReference>
<dbReference type="PANTHER" id="PTHR37293:SF5">
    <property type="entry name" value="DNA REPLICATION PROTEIN"/>
    <property type="match status" value="1"/>
</dbReference>
<sequence length="309" mass="36437">MTGWISLHRSIENHWLFKEDRKFSKFEAWVDLLLMVNHKDKKILLGSELALVRRGQKITSLRKLSERWQWSITKVDRFLKLLESDEMITVKKDSKKTVVSIVNYDIYQNQDLEKRHRKDSNETPTIQEEDTDDTRTKTNNNVNNANNDSIRRNKEDKQEQQSNYEKRVGRIFKAYEYFGFGVTPAAANDQVVDWLEKHSPEVIIEALREAYNENKKKNNYVNRILTRWKADGLDTVEKIKADKKQFELSKSDTQKPQSYQQKMRERPGEVTPGWMKEEKRKPESPSEPVKTAAEDPEIQKMIAEFRNGG</sequence>
<dbReference type="RefSeq" id="WP_040106697.1">
    <property type="nucleotide sequence ID" value="NZ_JABEVU030000001.1"/>
</dbReference>
<protein>
    <submittedName>
        <fullName evidence="5">DnaD domain protein</fullName>
    </submittedName>
</protein>
<evidence type="ECO:0000313" key="4">
    <source>
        <dbReference type="EMBL" id="KIH70056.1"/>
    </source>
</evidence>
<feature type="domain" description="DnaB/C C-terminal" evidence="3">
    <location>
        <begin position="176"/>
        <end position="242"/>
    </location>
</feature>
<dbReference type="GeneID" id="77846109"/>
<proteinExistence type="inferred from homology"/>
<name>A0A0C2HKE5_9STAP</name>
<reference evidence="5" key="3">
    <citation type="submission" date="2020-04" db="EMBL/GenBank/DDBJ databases">
        <authorList>
            <person name="Tanveer F."/>
            <person name="Xie Y."/>
            <person name="Shinwari Z.K."/>
        </authorList>
    </citation>
    <scope>NUCLEOTIDE SEQUENCE</scope>
    <source>
        <strain evidence="5">MOSEL-ME25</strain>
    </source>
</reference>
<dbReference type="EMBL" id="JXII01000009">
    <property type="protein sequence ID" value="KIH70056.1"/>
    <property type="molecule type" value="Genomic_DNA"/>
</dbReference>
<reference evidence="4 6" key="1">
    <citation type="submission" date="2015-01" db="EMBL/GenBank/DDBJ databases">
        <title>Genome sequences of high lactate-tolerant strain Salinicoccus roseus W12 with industrial interest.</title>
        <authorList>
            <person name="Wang H."/>
            <person name="Yu B."/>
        </authorList>
    </citation>
    <scope>NUCLEOTIDE SEQUENCE [LARGE SCALE GENOMIC DNA]</scope>
    <source>
        <strain evidence="4 6">W12</strain>
    </source>
</reference>
<dbReference type="AlphaFoldDB" id="A0A0C2HKE5"/>
<dbReference type="EMBL" id="JABEVU030000001">
    <property type="protein sequence ID" value="MDB0581364.1"/>
    <property type="molecule type" value="Genomic_DNA"/>
</dbReference>
<dbReference type="InterPro" id="IPR006343">
    <property type="entry name" value="DnaB/C_C"/>
</dbReference>
<reference evidence="7" key="2">
    <citation type="submission" date="2020-04" db="EMBL/GenBank/DDBJ databases">
        <title>Genome analysis and biological profiling of marine Cellulosimicrobium funkei MOSEL-ME6.</title>
        <authorList>
            <person name="Tanveer F."/>
            <person name="Xie Y."/>
            <person name="Shinwari Z.K."/>
        </authorList>
    </citation>
    <scope>NUCLEOTIDE SEQUENCE [LARGE SCALE GENOMIC DNA]</scope>
    <source>
        <strain evidence="7">MOSEL-ME25</strain>
    </source>
</reference>
<dbReference type="InterPro" id="IPR034829">
    <property type="entry name" value="DnaD-like_sf"/>
</dbReference>
<dbReference type="OrthoDB" id="1821976at2"/>
<comment type="similarity">
    <text evidence="1">Belongs to the DnaB/DnaD family.</text>
</comment>
<evidence type="ECO:0000256" key="2">
    <source>
        <dbReference type="SAM" id="MobiDB-lite"/>
    </source>
</evidence>
<dbReference type="Gene3D" id="1.10.10.630">
    <property type="entry name" value="DnaD domain-like"/>
    <property type="match status" value="1"/>
</dbReference>
<evidence type="ECO:0000256" key="1">
    <source>
        <dbReference type="ARBA" id="ARBA00093462"/>
    </source>
</evidence>
<feature type="compositionally biased region" description="Low complexity" evidence="2">
    <location>
        <begin position="137"/>
        <end position="148"/>
    </location>
</feature>
<gene>
    <name evidence="5" type="ORF">F7P68_0012595</name>
    <name evidence="4" type="ORF">SN16_11175</name>
</gene>
<dbReference type="Pfam" id="PF07261">
    <property type="entry name" value="DnaB_2"/>
    <property type="match status" value="1"/>
</dbReference>
<keyword evidence="7" id="KW-1185">Reference proteome</keyword>
<feature type="compositionally biased region" description="Basic and acidic residues" evidence="2">
    <location>
        <begin position="149"/>
        <end position="162"/>
    </location>
</feature>